<reference evidence="2" key="2">
    <citation type="journal article" date="2023" name="IMA Fungus">
        <title>Comparative genomic study of the Penicillium genus elucidates a diverse pangenome and 15 lateral gene transfer events.</title>
        <authorList>
            <person name="Petersen C."/>
            <person name="Sorensen T."/>
            <person name="Nielsen M.R."/>
            <person name="Sondergaard T.E."/>
            <person name="Sorensen J.L."/>
            <person name="Fitzpatrick D.A."/>
            <person name="Frisvad J.C."/>
            <person name="Nielsen K.L."/>
        </authorList>
    </citation>
    <scope>NUCLEOTIDE SEQUENCE</scope>
    <source>
        <strain evidence="2">IBT 30069</strain>
    </source>
</reference>
<dbReference type="InterPro" id="IPR019183">
    <property type="entry name" value="NAA25_NatB_aux_su"/>
</dbReference>
<dbReference type="GO" id="GO:0031416">
    <property type="term" value="C:NatB complex"/>
    <property type="evidence" value="ECO:0007669"/>
    <property type="project" value="TreeGrafter"/>
</dbReference>
<comment type="similarity">
    <text evidence="1">Belongs to the MDM20/NAA25 family.</text>
</comment>
<proteinExistence type="inferred from homology"/>
<dbReference type="Proteomes" id="UP001149165">
    <property type="component" value="Unassembled WGS sequence"/>
</dbReference>
<dbReference type="OrthoDB" id="1874341at2759"/>
<protein>
    <recommendedName>
        <fullName evidence="4">N-acetyltransferase B complex, non-catalytic subunit</fullName>
    </recommendedName>
</protein>
<gene>
    <name evidence="2" type="ORF">N7456_001874</name>
</gene>
<dbReference type="PANTHER" id="PTHR22767:SF3">
    <property type="entry name" value="N-ALPHA-ACETYLTRANSFERASE 25, NATB AUXILIARY SUBUNIT"/>
    <property type="match status" value="1"/>
</dbReference>
<comment type="caution">
    <text evidence="2">The sequence shown here is derived from an EMBL/GenBank/DDBJ whole genome shotgun (WGS) entry which is preliminary data.</text>
</comment>
<evidence type="ECO:0000256" key="1">
    <source>
        <dbReference type="ARBA" id="ARBA00006298"/>
    </source>
</evidence>
<evidence type="ECO:0000313" key="3">
    <source>
        <dbReference type="Proteomes" id="UP001149165"/>
    </source>
</evidence>
<keyword evidence="3" id="KW-1185">Reference proteome</keyword>
<sequence>MAPANDAVFLRRNNQIQDAIDGQNLKQALQLIEKRIKKGEEGRFLKAWRAHVLFRMADEAHQKRGMTETLDICKAEPPTTDIDTIDILLKTLQKMDGHAETRSMLWEKAAKAKPQDHELQMRWFTFAFDDNDWKSAQKATMSLQKNFPRERKYYFWAIFCTHMLATDDRSSEMDRKLFGTLSYRMASKAAADVPSDPAQLLSQPRAIQKSEELLLLVKIFESQKRFDEVVKILESENLGIKSRICQNDTHFIALKAANLGASHMWEEAISFVKEHYTVPEDEEKQKQVRDLDDWIIWNLLVEAVKHIESPGTAADMRKFVESFIEFSPKSRNATLARLDIIKIAIKKGEMTVEGDLLPICQQYIDQHKGKLYAFNDLRRILDGDKEAMAQMLKYLSENVGEGKNAIVPTINALKLDYCLNISAVDNPSQQKVEEIVTRCMNLYQSSATSEIAKTEKGSKGESSTIESQPRDDLCILAAMAILSGNDEQSDAASHVSFVRAAAVLERLVVDSPHNYQALLMLVRIYLLFGAGSLAFSTFSKMSVKQMQYDTVAHNFFTRLATIHPHSAPPTESAERKDIDPQAAFIQALNFFRTADLTTMRFRTRGLEEGSYTNVEEIVELRKRLSNSICRRVYALDARRAQRLVGGDPLGRFDEIVRDDAPIVDGREYTAFMSCEFPGQPDFEQYLRLGPAPKENWLASARITDQLFNVLKGIAIQKPLTPEMDLPDLSKLSVTEPTDQTAVEKETSKIHSELLRVATFMAGSKSTTPEQADKALSEVEDWLNAKKTSLTLNEAQISPLMISTAICLHDGTPTAATWEYLHAVFTLLETLKALSLLVASASRKSSKSAKLSKERVDRLAGLVPEVFELTRSNTRALKQRISAPGVLSSMVDLVIQGSESDIHSKDLQTVLESSLGTSELELFCGELMESWEEALDGVMRVKL</sequence>
<organism evidence="2 3">
    <name type="scientific">Penicillium angulare</name>
    <dbReference type="NCBI Taxonomy" id="116970"/>
    <lineage>
        <taxon>Eukaryota</taxon>
        <taxon>Fungi</taxon>
        <taxon>Dikarya</taxon>
        <taxon>Ascomycota</taxon>
        <taxon>Pezizomycotina</taxon>
        <taxon>Eurotiomycetes</taxon>
        <taxon>Eurotiomycetidae</taxon>
        <taxon>Eurotiales</taxon>
        <taxon>Aspergillaceae</taxon>
        <taxon>Penicillium</taxon>
    </lineage>
</organism>
<reference evidence="2" key="1">
    <citation type="submission" date="2022-11" db="EMBL/GenBank/DDBJ databases">
        <authorList>
            <person name="Petersen C."/>
        </authorList>
    </citation>
    <scope>NUCLEOTIDE SEQUENCE</scope>
    <source>
        <strain evidence="2">IBT 30069</strain>
    </source>
</reference>
<dbReference type="AlphaFoldDB" id="A0A9W9KP98"/>
<name>A0A9W9KP98_9EURO</name>
<evidence type="ECO:0008006" key="4">
    <source>
        <dbReference type="Google" id="ProtNLM"/>
    </source>
</evidence>
<accession>A0A9W9KP98</accession>
<dbReference type="Pfam" id="PF09797">
    <property type="entry name" value="NatB_MDM20"/>
    <property type="match status" value="1"/>
</dbReference>
<dbReference type="EMBL" id="JAPQKH010000002">
    <property type="protein sequence ID" value="KAJ5113340.1"/>
    <property type="molecule type" value="Genomic_DNA"/>
</dbReference>
<evidence type="ECO:0000313" key="2">
    <source>
        <dbReference type="EMBL" id="KAJ5113340.1"/>
    </source>
</evidence>
<dbReference type="PANTHER" id="PTHR22767">
    <property type="entry name" value="N-TERMINAL ACETYLTRANSFERASE-RELATED"/>
    <property type="match status" value="1"/>
</dbReference>